<evidence type="ECO:0000256" key="1">
    <source>
        <dbReference type="SAM" id="MobiDB-lite"/>
    </source>
</evidence>
<evidence type="ECO:0000259" key="4">
    <source>
        <dbReference type="Pfam" id="PF16586"/>
    </source>
</evidence>
<keyword evidence="2" id="KW-0732">Signal</keyword>
<feature type="domain" description="Apiosidase-like catalytic" evidence="3">
    <location>
        <begin position="373"/>
        <end position="527"/>
    </location>
</feature>
<evidence type="ECO:0000256" key="2">
    <source>
        <dbReference type="SAM" id="SignalP"/>
    </source>
</evidence>
<dbReference type="PhylomeDB" id="A0A0G4F8T8"/>
<dbReference type="Gene3D" id="3.20.20.80">
    <property type="entry name" value="Glycosidases"/>
    <property type="match status" value="1"/>
</dbReference>
<proteinExistence type="predicted"/>
<sequence length="793" mass="88673">MALEWRLLSLRVALGLPLAIVLLLSLAAAAASEDAQTTVTVRALQSDVVDAEELKKERSHKKSRGKAKKKREKKKVREDDDKAEDPSSYVELPGERVMLWHKMTFDLTGPEVDEMDDENPFEAYRIDLKLTHKDLDKPLKVPCYFAADGDAAETSATGGDQWRCHFMPIKTGTWKYKLKFTQGDRVAVDKKQEGEPAGFFDGASGAFEVLPSDKKGKDSRRMGLLRHVGERYLKFAGTDEYFIKAGVDGPENLLAYEGFDNTPNYLNLRKTYPKHIEHWKEGDPTWQGGKGKGLIGALNYLDSVGLNAFSFLTFNDQGDDRNVFPYVTAKELGRFDVSKLAQWEKVFEHATKLGLTMHFKTQEAESIKIHGKEKLEDSRRLYYRELQARFGHHANIIWNIGEETTMPVEAIRDSAEYWRSIDPYEHPMVVHTHYPQIWEKYVPLMGENSPLDGPSMHAREPFGVNNLTRALVRMSHEKGKAWAVMNDEQGPWYKGVLQDAHDPDHDVLRQQLVWGNLLAGGAGFEFYFGWGWNIHKMANETQVKHSFDDDSLNVEKKPPPGNLIQTGESGNDDNGDGQLDDLPALESLASLEGDRDNAPVAHSLSGCPEWVICSACSDITCEDFTNRHNMWLQAAKAIEFFKKPIKLPASMASQVGPYDSNGGDESALDYRLPFWAMWDDNNITAAEDDFALVNDDTYLIMTPTREKSALSLALPSGRNYAVAWWNPKEGGPLVSGDHVDMPALSAAGEGAGSTAASSLVELPFPQEMMVTSKEGEMKHPAEFVALVRAVPDG</sequence>
<feature type="chain" id="PRO_5005188749" evidence="2">
    <location>
        <begin position="33"/>
        <end position="793"/>
    </location>
</feature>
<dbReference type="InterPro" id="IPR013783">
    <property type="entry name" value="Ig-like_fold"/>
</dbReference>
<evidence type="ECO:0000313" key="6">
    <source>
        <dbReference type="Proteomes" id="UP000041254"/>
    </source>
</evidence>
<dbReference type="Gene3D" id="2.60.40.10">
    <property type="entry name" value="Immunoglobulins"/>
    <property type="match status" value="1"/>
</dbReference>
<accession>A0A0G4F8T8</accession>
<dbReference type="InterPro" id="IPR025277">
    <property type="entry name" value="Apiosidase-like_cat_dom"/>
</dbReference>
<dbReference type="OrthoDB" id="1948at2759"/>
<name>A0A0G4F8T8_VITBC</name>
<feature type="signal peptide" evidence="2">
    <location>
        <begin position="1"/>
        <end position="32"/>
    </location>
</feature>
<feature type="compositionally biased region" description="Basic residues" evidence="1">
    <location>
        <begin position="57"/>
        <end position="74"/>
    </location>
</feature>
<dbReference type="InterPro" id="IPR032260">
    <property type="entry name" value="DUF5060"/>
</dbReference>
<reference evidence="5 6" key="1">
    <citation type="submission" date="2014-11" db="EMBL/GenBank/DDBJ databases">
        <authorList>
            <person name="Zhu J."/>
            <person name="Qi W."/>
            <person name="Song R."/>
        </authorList>
    </citation>
    <scope>NUCLEOTIDE SEQUENCE [LARGE SCALE GENOMIC DNA]</scope>
</reference>
<dbReference type="EMBL" id="CDMY01000385">
    <property type="protein sequence ID" value="CEM08605.1"/>
    <property type="molecule type" value="Genomic_DNA"/>
</dbReference>
<protein>
    <submittedName>
        <fullName evidence="5">Uncharacterized protein</fullName>
    </submittedName>
</protein>
<dbReference type="Pfam" id="PF13204">
    <property type="entry name" value="Apiosidase"/>
    <property type="match status" value="1"/>
</dbReference>
<dbReference type="Proteomes" id="UP000041254">
    <property type="component" value="Unassembled WGS sequence"/>
</dbReference>
<feature type="region of interest" description="Disordered" evidence="1">
    <location>
        <begin position="548"/>
        <end position="581"/>
    </location>
</feature>
<organism evidence="5 6">
    <name type="scientific">Vitrella brassicaformis (strain CCMP3155)</name>
    <dbReference type="NCBI Taxonomy" id="1169540"/>
    <lineage>
        <taxon>Eukaryota</taxon>
        <taxon>Sar</taxon>
        <taxon>Alveolata</taxon>
        <taxon>Colpodellida</taxon>
        <taxon>Vitrellaceae</taxon>
        <taxon>Vitrella</taxon>
    </lineage>
</organism>
<dbReference type="Pfam" id="PF16586">
    <property type="entry name" value="DUF5060"/>
    <property type="match status" value="1"/>
</dbReference>
<gene>
    <name evidence="5" type="ORF">Vbra_14655</name>
</gene>
<feature type="compositionally biased region" description="Acidic residues" evidence="1">
    <location>
        <begin position="570"/>
        <end position="579"/>
    </location>
</feature>
<evidence type="ECO:0000259" key="3">
    <source>
        <dbReference type="Pfam" id="PF13204"/>
    </source>
</evidence>
<feature type="domain" description="DUF5060" evidence="4">
    <location>
        <begin position="97"/>
        <end position="180"/>
    </location>
</feature>
<feature type="region of interest" description="Disordered" evidence="1">
    <location>
        <begin position="52"/>
        <end position="88"/>
    </location>
</feature>
<feature type="compositionally biased region" description="Basic and acidic residues" evidence="1">
    <location>
        <begin position="548"/>
        <end position="558"/>
    </location>
</feature>
<keyword evidence="6" id="KW-1185">Reference proteome</keyword>
<evidence type="ECO:0000313" key="5">
    <source>
        <dbReference type="EMBL" id="CEM08605.1"/>
    </source>
</evidence>
<dbReference type="VEuPathDB" id="CryptoDB:Vbra_14655"/>
<dbReference type="InParanoid" id="A0A0G4F8T8"/>
<dbReference type="AlphaFoldDB" id="A0A0G4F8T8"/>